<name>A0A9P1MB89_9PEZI</name>
<comment type="caution">
    <text evidence="1">The sequence shown here is derived from an EMBL/GenBank/DDBJ whole genome shotgun (WGS) entry which is preliminary data.</text>
</comment>
<dbReference type="Proteomes" id="UP000838763">
    <property type="component" value="Unassembled WGS sequence"/>
</dbReference>
<keyword evidence="2" id="KW-1185">Reference proteome</keyword>
<dbReference type="AlphaFoldDB" id="A0A9P1MB89"/>
<reference evidence="1" key="1">
    <citation type="submission" date="2022-11" db="EMBL/GenBank/DDBJ databases">
        <authorList>
            <person name="Scott C."/>
            <person name="Bruce N."/>
        </authorList>
    </citation>
    <scope>NUCLEOTIDE SEQUENCE</scope>
</reference>
<dbReference type="OrthoDB" id="5362630at2759"/>
<sequence length="85" mass="9698">MYAQQINLGTEYANPDAVKNHARGVITLLAHYHIVMQGALPFKCVAEQQTASIKTKLDFTAQEQEFVGKTYDRVQELNWKPDKMD</sequence>
<proteinExistence type="predicted"/>
<organism evidence="1 2">
    <name type="scientific">Parascedosporium putredinis</name>
    <dbReference type="NCBI Taxonomy" id="1442378"/>
    <lineage>
        <taxon>Eukaryota</taxon>
        <taxon>Fungi</taxon>
        <taxon>Dikarya</taxon>
        <taxon>Ascomycota</taxon>
        <taxon>Pezizomycotina</taxon>
        <taxon>Sordariomycetes</taxon>
        <taxon>Hypocreomycetidae</taxon>
        <taxon>Microascales</taxon>
        <taxon>Microascaceae</taxon>
        <taxon>Parascedosporium</taxon>
    </lineage>
</organism>
<gene>
    <name evidence="1" type="ORF">PPNO1_LOCUS5001</name>
</gene>
<dbReference type="EMBL" id="CALLCH030000012">
    <property type="protein sequence ID" value="CAI4215289.1"/>
    <property type="molecule type" value="Genomic_DNA"/>
</dbReference>
<accession>A0A9P1MB89</accession>
<protein>
    <submittedName>
        <fullName evidence="1">Uncharacterized protein</fullName>
    </submittedName>
</protein>
<evidence type="ECO:0000313" key="2">
    <source>
        <dbReference type="Proteomes" id="UP000838763"/>
    </source>
</evidence>
<evidence type="ECO:0000313" key="1">
    <source>
        <dbReference type="EMBL" id="CAI4215289.1"/>
    </source>
</evidence>